<protein>
    <submittedName>
        <fullName evidence="1">Uncharacterized protein</fullName>
    </submittedName>
</protein>
<dbReference type="EMBL" id="JH930473">
    <property type="protein sequence ID" value="EKM53877.1"/>
    <property type="molecule type" value="Genomic_DNA"/>
</dbReference>
<dbReference type="RefSeq" id="XP_007396590.1">
    <property type="nucleotide sequence ID" value="XM_007396528.1"/>
</dbReference>
<dbReference type="OrthoDB" id="74835at2759"/>
<gene>
    <name evidence="1" type="ORF">PHACADRAFT_196319</name>
</gene>
<evidence type="ECO:0000313" key="2">
    <source>
        <dbReference type="Proteomes" id="UP000008370"/>
    </source>
</evidence>
<dbReference type="KEGG" id="pco:PHACADRAFT_196319"/>
<evidence type="ECO:0000313" key="1">
    <source>
        <dbReference type="EMBL" id="EKM53877.1"/>
    </source>
</evidence>
<dbReference type="Proteomes" id="UP000008370">
    <property type="component" value="Unassembled WGS sequence"/>
</dbReference>
<dbReference type="AlphaFoldDB" id="K5WTY1"/>
<sequence length="241" mass="27226">MAQTPAGLNMLTIFVSRASTLKYENVPDDERPTPDELSQCRLYGVEEVTFREVNSATLAVLQVLFEPTTLQKITLLGEKSWYWQSDSFFVSFNVFLETTCQGITHLSLNTGYLGRGSIIDGCALTALRSLSRLEILELNIPRNLILSASVQFDKALAHAPETLSHLRLNLSPMAFEVLFRPSPRNIAHVSQLMDTLRSVRFTILVHSFESHSEVDVWRGWLERVLPAHLQGCYTLTVERDT</sequence>
<accession>K5WTY1</accession>
<reference evidence="1 2" key="1">
    <citation type="journal article" date="2012" name="BMC Genomics">
        <title>Comparative genomics of the white-rot fungi, Phanerochaete carnosa and P. chrysosporium, to elucidate the genetic basis of the distinct wood types they colonize.</title>
        <authorList>
            <person name="Suzuki H."/>
            <person name="MacDonald J."/>
            <person name="Syed K."/>
            <person name="Salamov A."/>
            <person name="Hori C."/>
            <person name="Aerts A."/>
            <person name="Henrissat B."/>
            <person name="Wiebenga A."/>
            <person name="vanKuyk P.A."/>
            <person name="Barry K."/>
            <person name="Lindquist E."/>
            <person name="LaButti K."/>
            <person name="Lapidus A."/>
            <person name="Lucas S."/>
            <person name="Coutinho P."/>
            <person name="Gong Y."/>
            <person name="Samejima M."/>
            <person name="Mahadevan R."/>
            <person name="Abou-Zaid M."/>
            <person name="de Vries R.P."/>
            <person name="Igarashi K."/>
            <person name="Yadav J.S."/>
            <person name="Grigoriev I.V."/>
            <person name="Master E.R."/>
        </authorList>
    </citation>
    <scope>NUCLEOTIDE SEQUENCE [LARGE SCALE GENOMIC DNA]</scope>
    <source>
        <strain evidence="1 2">HHB-10118-sp</strain>
    </source>
</reference>
<keyword evidence="2" id="KW-1185">Reference proteome</keyword>
<dbReference type="GeneID" id="18911147"/>
<proteinExistence type="predicted"/>
<name>K5WTY1_PHACS</name>
<dbReference type="HOGENOM" id="CLU_1152136_0_0_1"/>
<dbReference type="InParanoid" id="K5WTY1"/>
<organism evidence="1 2">
    <name type="scientific">Phanerochaete carnosa (strain HHB-10118-sp)</name>
    <name type="common">White-rot fungus</name>
    <name type="synonym">Peniophora carnosa</name>
    <dbReference type="NCBI Taxonomy" id="650164"/>
    <lineage>
        <taxon>Eukaryota</taxon>
        <taxon>Fungi</taxon>
        <taxon>Dikarya</taxon>
        <taxon>Basidiomycota</taxon>
        <taxon>Agaricomycotina</taxon>
        <taxon>Agaricomycetes</taxon>
        <taxon>Polyporales</taxon>
        <taxon>Phanerochaetaceae</taxon>
        <taxon>Phanerochaete</taxon>
    </lineage>
</organism>